<sequence length="276" mass="30754">MRTFGMDEKQVLRNPAMAVKEVHFRGVRKRPWGRFAAEIRDPLKKSRVWLGTFDTAEEAALAYDSAARALRGAKAKTNFSNPYHDDEQTTSQSSTVESSSGPKKTRGTSHRGKGVCSSGAVIADGLDLNLPIRDLACAEQNGRILTGSNAFRSCLSPSKLVSERYPCKRPFPSEGTKRIDKRRKTTKRSAVLPRLGEDFREWMVKGVVHPDFDPQGYHSDCDSSSSVVLDTDSSPLQDLKPSRGLPFIDLNQPYNPEDADFHGEDYKELYSCNHLS</sequence>
<gene>
    <name evidence="1" type="ORF">O6H91_10G020500</name>
</gene>
<accession>A0ACC2CET6</accession>
<reference evidence="2" key="1">
    <citation type="journal article" date="2024" name="Proc. Natl. Acad. Sci. U.S.A.">
        <title>Extraordinary preservation of gene collinearity over three hundred million years revealed in homosporous lycophytes.</title>
        <authorList>
            <person name="Li C."/>
            <person name="Wickell D."/>
            <person name="Kuo L.Y."/>
            <person name="Chen X."/>
            <person name="Nie B."/>
            <person name="Liao X."/>
            <person name="Peng D."/>
            <person name="Ji J."/>
            <person name="Jenkins J."/>
            <person name="Williams M."/>
            <person name="Shu S."/>
            <person name="Plott C."/>
            <person name="Barry K."/>
            <person name="Rajasekar S."/>
            <person name="Grimwood J."/>
            <person name="Han X."/>
            <person name="Sun S."/>
            <person name="Hou Z."/>
            <person name="He W."/>
            <person name="Dai G."/>
            <person name="Sun C."/>
            <person name="Schmutz J."/>
            <person name="Leebens-Mack J.H."/>
            <person name="Li F.W."/>
            <person name="Wang L."/>
        </authorList>
    </citation>
    <scope>NUCLEOTIDE SEQUENCE [LARGE SCALE GENOMIC DNA]</scope>
    <source>
        <strain evidence="2">cv. PW_Plant_1</strain>
    </source>
</reference>
<dbReference type="EMBL" id="CM055101">
    <property type="protein sequence ID" value="KAJ7540543.1"/>
    <property type="molecule type" value="Genomic_DNA"/>
</dbReference>
<keyword evidence="2" id="KW-1185">Reference proteome</keyword>
<proteinExistence type="predicted"/>
<comment type="caution">
    <text evidence="1">The sequence shown here is derived from an EMBL/GenBank/DDBJ whole genome shotgun (WGS) entry which is preliminary data.</text>
</comment>
<organism evidence="1 2">
    <name type="scientific">Diphasiastrum complanatum</name>
    <name type="common">Issler's clubmoss</name>
    <name type="synonym">Lycopodium complanatum</name>
    <dbReference type="NCBI Taxonomy" id="34168"/>
    <lineage>
        <taxon>Eukaryota</taxon>
        <taxon>Viridiplantae</taxon>
        <taxon>Streptophyta</taxon>
        <taxon>Embryophyta</taxon>
        <taxon>Tracheophyta</taxon>
        <taxon>Lycopodiopsida</taxon>
        <taxon>Lycopodiales</taxon>
        <taxon>Lycopodiaceae</taxon>
        <taxon>Lycopodioideae</taxon>
        <taxon>Diphasiastrum</taxon>
    </lineage>
</organism>
<protein>
    <submittedName>
        <fullName evidence="1">Uncharacterized protein</fullName>
    </submittedName>
</protein>
<evidence type="ECO:0000313" key="2">
    <source>
        <dbReference type="Proteomes" id="UP001162992"/>
    </source>
</evidence>
<evidence type="ECO:0000313" key="1">
    <source>
        <dbReference type="EMBL" id="KAJ7540543.1"/>
    </source>
</evidence>
<name>A0ACC2CET6_DIPCM</name>
<dbReference type="Proteomes" id="UP001162992">
    <property type="component" value="Chromosome 10"/>
</dbReference>